<dbReference type="AlphaFoldDB" id="A0A4R4FHA9"/>
<dbReference type="SUPFAM" id="SSF54001">
    <property type="entry name" value="Cysteine proteinases"/>
    <property type="match status" value="1"/>
</dbReference>
<dbReference type="EMBL" id="SMMX01000002">
    <property type="protein sequence ID" value="TDA22898.1"/>
    <property type="molecule type" value="Genomic_DNA"/>
</dbReference>
<name>A0A4R4FHA9_9FIRM</name>
<evidence type="ECO:0000259" key="1">
    <source>
        <dbReference type="Pfam" id="PF01841"/>
    </source>
</evidence>
<dbReference type="Pfam" id="PF01841">
    <property type="entry name" value="Transglut_core"/>
    <property type="match status" value="1"/>
</dbReference>
<reference evidence="2 3" key="1">
    <citation type="journal article" date="2016" name="Nat. Microbiol.">
        <title>The Mouse Intestinal Bacterial Collection (miBC) provides host-specific insight into cultured diversity and functional potential of the gut microbiota.</title>
        <authorList>
            <person name="Lagkouvardos I."/>
            <person name="Pukall R."/>
            <person name="Abt B."/>
            <person name="Foesel B.U."/>
            <person name="Meier-Kolthoff J.P."/>
            <person name="Kumar N."/>
            <person name="Bresciani A."/>
            <person name="Martinez I."/>
            <person name="Just S."/>
            <person name="Ziegler C."/>
            <person name="Brugiroux S."/>
            <person name="Garzetti D."/>
            <person name="Wenning M."/>
            <person name="Bui T.P."/>
            <person name="Wang J."/>
            <person name="Hugenholtz F."/>
            <person name="Plugge C.M."/>
            <person name="Peterson D.A."/>
            <person name="Hornef M.W."/>
            <person name="Baines J.F."/>
            <person name="Smidt H."/>
            <person name="Walter J."/>
            <person name="Kristiansen K."/>
            <person name="Nielsen H.B."/>
            <person name="Haller D."/>
            <person name="Overmann J."/>
            <person name="Stecher B."/>
            <person name="Clavel T."/>
        </authorList>
    </citation>
    <scope>NUCLEOTIDE SEQUENCE [LARGE SCALE GENOMIC DNA]</scope>
    <source>
        <strain evidence="2 3">DSM 28560</strain>
    </source>
</reference>
<organism evidence="2 3">
    <name type="scientific">Extibacter muris</name>
    <dbReference type="NCBI Taxonomy" id="1796622"/>
    <lineage>
        <taxon>Bacteria</taxon>
        <taxon>Bacillati</taxon>
        <taxon>Bacillota</taxon>
        <taxon>Clostridia</taxon>
        <taxon>Lachnospirales</taxon>
        <taxon>Lachnospiraceae</taxon>
        <taxon>Extibacter</taxon>
    </lineage>
</organism>
<dbReference type="PANTHER" id="PTHR46333">
    <property type="entry name" value="CYTOKINESIS PROTEIN 3"/>
    <property type="match status" value="1"/>
</dbReference>
<keyword evidence="3" id="KW-1185">Reference proteome</keyword>
<dbReference type="RefSeq" id="WP_132274660.1">
    <property type="nucleotide sequence ID" value="NZ_JAOBST010000006.1"/>
</dbReference>
<evidence type="ECO:0000313" key="2">
    <source>
        <dbReference type="EMBL" id="TDA22898.1"/>
    </source>
</evidence>
<evidence type="ECO:0000313" key="3">
    <source>
        <dbReference type="Proteomes" id="UP000295710"/>
    </source>
</evidence>
<dbReference type="GO" id="GO:0005737">
    <property type="term" value="C:cytoplasm"/>
    <property type="evidence" value="ECO:0007669"/>
    <property type="project" value="TreeGrafter"/>
</dbReference>
<dbReference type="InterPro" id="IPR052557">
    <property type="entry name" value="CAP/Cytokinesis_protein"/>
</dbReference>
<proteinExistence type="predicted"/>
<protein>
    <recommendedName>
        <fullName evidence="1">Transglutaminase-like domain-containing protein</fullName>
    </recommendedName>
</protein>
<accession>A0A4R4FHA9</accession>
<sequence length="406" mass="45898">MGRRKRRSGCLSAVIGLSAIVCIVVLAASGGFLGKGVKEGLAEGVAKGIGNTKQIPFQEISITDEELAQKYYYQQLDEDERTAYKEIAQGVKLNVEEIYVHAADADRTNAIFQYVLKDFPEIFWCDGTTKSTSYEGQETYTVLQPVYSYTEEEKAQKKAEIERAVNGCLSGIGENAADYDKILYVYEYIVDTVDYDIASEDNQNIYSVFVNKRSVCAGYSKATQYLLERLGVFCTYVTGTTSGGQSHAWNLVKCEGDYYYVDTTWGDPVFQASEGGEIDPSYISYDYMCCDDEELKKTHTPDTEVPLPDCVKMDFNYYAVNDMYYTSYDGEQALSAMNDVIAAKANPVVFKFADSRLYEQAREDIFGSQIKRAAQNMADWYGLSEVKYKYMDEAELNKITIYWQYE</sequence>
<gene>
    <name evidence="2" type="ORF">E1963_02065</name>
</gene>
<comment type="caution">
    <text evidence="2">The sequence shown here is derived from an EMBL/GenBank/DDBJ whole genome shotgun (WGS) entry which is preliminary data.</text>
</comment>
<dbReference type="Proteomes" id="UP000295710">
    <property type="component" value="Unassembled WGS sequence"/>
</dbReference>
<dbReference type="InterPro" id="IPR002931">
    <property type="entry name" value="Transglutaminase-like"/>
</dbReference>
<dbReference type="Gene3D" id="3.10.620.30">
    <property type="match status" value="1"/>
</dbReference>
<dbReference type="InterPro" id="IPR038765">
    <property type="entry name" value="Papain-like_cys_pep_sf"/>
</dbReference>
<feature type="domain" description="Transglutaminase-like" evidence="1">
    <location>
        <begin position="174"/>
        <end position="262"/>
    </location>
</feature>
<dbReference type="PANTHER" id="PTHR46333:SF2">
    <property type="entry name" value="CYTOKINESIS PROTEIN 3"/>
    <property type="match status" value="1"/>
</dbReference>